<organism evidence="1 2">
    <name type="scientific">Leifsonia shinshuensis</name>
    <dbReference type="NCBI Taxonomy" id="150026"/>
    <lineage>
        <taxon>Bacteria</taxon>
        <taxon>Bacillati</taxon>
        <taxon>Actinomycetota</taxon>
        <taxon>Actinomycetes</taxon>
        <taxon>Micrococcales</taxon>
        <taxon>Microbacteriaceae</taxon>
        <taxon>Leifsonia</taxon>
    </lineage>
</organism>
<gene>
    <name evidence="1" type="ORF">F1C12_03795</name>
</gene>
<dbReference type="KEGG" id="lse:F1C12_03795"/>
<evidence type="ECO:0000313" key="2">
    <source>
        <dbReference type="Proteomes" id="UP000515511"/>
    </source>
</evidence>
<proteinExistence type="predicted"/>
<reference evidence="2" key="1">
    <citation type="submission" date="2019-09" db="EMBL/GenBank/DDBJ databases">
        <title>Antimicrobial potential of Antarctic Bacteria.</title>
        <authorList>
            <person name="Benaud N."/>
            <person name="Edwards R.J."/>
            <person name="Ferrari B.C."/>
        </authorList>
    </citation>
    <scope>NUCLEOTIDE SEQUENCE [LARGE SCALE GENOMIC DNA]</scope>
    <source>
        <strain evidence="2">INR9</strain>
    </source>
</reference>
<dbReference type="RefSeq" id="WP_185277510.1">
    <property type="nucleotide sequence ID" value="NZ_CP043641.1"/>
</dbReference>
<name>A0A7G6Y778_9MICO</name>
<dbReference type="AlphaFoldDB" id="A0A7G6Y778"/>
<accession>A0A7G6Y778</accession>
<evidence type="ECO:0000313" key="1">
    <source>
        <dbReference type="EMBL" id="QNE34343.1"/>
    </source>
</evidence>
<sequence length="120" mass="12641">MVLDNVRMAYVNRDQLPIPADTSAEAAVVHVLHNTAQAVGLAGAETEIPFVGSRDISTEPSGTDTLNPLRLLDLEESEFTVALYEVVAAELEGVFSSEAVVGVRAHPEAVLLAITDDGAV</sequence>
<dbReference type="Proteomes" id="UP000515511">
    <property type="component" value="Chromosome"/>
</dbReference>
<protein>
    <submittedName>
        <fullName evidence="1">Uncharacterized protein</fullName>
    </submittedName>
</protein>
<dbReference type="EMBL" id="CP043641">
    <property type="protein sequence ID" value="QNE34343.1"/>
    <property type="molecule type" value="Genomic_DNA"/>
</dbReference>